<feature type="chain" id="PRO_5046087253" description="DUF1080 domain-containing protein" evidence="1">
    <location>
        <begin position="30"/>
        <end position="201"/>
    </location>
</feature>
<dbReference type="RefSeq" id="WP_386027463.1">
    <property type="nucleotide sequence ID" value="NZ_JBHUHX010000038.1"/>
</dbReference>
<comment type="caution">
    <text evidence="2">The sequence shown here is derived from an EMBL/GenBank/DDBJ whole genome shotgun (WGS) entry which is preliminary data.</text>
</comment>
<dbReference type="Proteomes" id="UP001597337">
    <property type="component" value="Unassembled WGS sequence"/>
</dbReference>
<evidence type="ECO:0000256" key="1">
    <source>
        <dbReference type="SAM" id="SignalP"/>
    </source>
</evidence>
<gene>
    <name evidence="2" type="ORF">ACFSJC_13525</name>
</gene>
<evidence type="ECO:0008006" key="4">
    <source>
        <dbReference type="Google" id="ProtNLM"/>
    </source>
</evidence>
<name>A0ABW4YAP5_9GAMM</name>
<reference evidence="3" key="1">
    <citation type="journal article" date="2019" name="Int. J. Syst. Evol. Microbiol.">
        <title>The Global Catalogue of Microorganisms (GCM) 10K type strain sequencing project: providing services to taxonomists for standard genome sequencing and annotation.</title>
        <authorList>
            <consortium name="The Broad Institute Genomics Platform"/>
            <consortium name="The Broad Institute Genome Sequencing Center for Infectious Disease"/>
            <person name="Wu L."/>
            <person name="Ma J."/>
        </authorList>
    </citation>
    <scope>NUCLEOTIDE SEQUENCE [LARGE SCALE GENOMIC DNA]</scope>
    <source>
        <strain evidence="3">KACC 12597</strain>
    </source>
</reference>
<protein>
    <recommendedName>
        <fullName evidence="4">DUF1080 domain-containing protein</fullName>
    </recommendedName>
</protein>
<keyword evidence="1" id="KW-0732">Signal</keyword>
<accession>A0ABW4YAP5</accession>
<sequence length="201" mass="21801">MIIPRLAHRFRPHLLLACLFGLGATGWVAADETPAQAMAHAIARMMESMGFNDAAGGARTPGYPTPPSVDGWPSAFGSWPGSGNPAQGAAANMTRMADRAYRGMMTSGQEAGSNWTPGPLEGVWEDNQGGLLIVQGALYRIYSVCNPHIDGDIRVLDGRVELTNRQQNFTQTFEYALDQGRLALRDPSGQVFLYRRLLLGH</sequence>
<evidence type="ECO:0000313" key="2">
    <source>
        <dbReference type="EMBL" id="MFD2112863.1"/>
    </source>
</evidence>
<dbReference type="EMBL" id="JBHUHX010000038">
    <property type="protein sequence ID" value="MFD2112863.1"/>
    <property type="molecule type" value="Genomic_DNA"/>
</dbReference>
<proteinExistence type="predicted"/>
<organism evidence="2 3">
    <name type="scientific">Thiorhodococcus fuscus</name>
    <dbReference type="NCBI Taxonomy" id="527200"/>
    <lineage>
        <taxon>Bacteria</taxon>
        <taxon>Pseudomonadati</taxon>
        <taxon>Pseudomonadota</taxon>
        <taxon>Gammaproteobacteria</taxon>
        <taxon>Chromatiales</taxon>
        <taxon>Chromatiaceae</taxon>
        <taxon>Thiorhodococcus</taxon>
    </lineage>
</organism>
<feature type="signal peptide" evidence="1">
    <location>
        <begin position="1"/>
        <end position="29"/>
    </location>
</feature>
<evidence type="ECO:0000313" key="3">
    <source>
        <dbReference type="Proteomes" id="UP001597337"/>
    </source>
</evidence>
<keyword evidence="3" id="KW-1185">Reference proteome</keyword>